<feature type="region of interest" description="Disordered" evidence="2">
    <location>
        <begin position="276"/>
        <end position="302"/>
    </location>
</feature>
<organism evidence="3 4">
    <name type="scientific">Petromyzon marinus</name>
    <name type="common">Sea lamprey</name>
    <dbReference type="NCBI Taxonomy" id="7757"/>
    <lineage>
        <taxon>Eukaryota</taxon>
        <taxon>Metazoa</taxon>
        <taxon>Chordata</taxon>
        <taxon>Craniata</taxon>
        <taxon>Vertebrata</taxon>
        <taxon>Cyclostomata</taxon>
        <taxon>Hyperoartia</taxon>
        <taxon>Petromyzontiformes</taxon>
        <taxon>Petromyzontidae</taxon>
        <taxon>Petromyzon</taxon>
    </lineage>
</organism>
<dbReference type="PROSITE" id="PS50088">
    <property type="entry name" value="ANK_REPEAT"/>
    <property type="match status" value="1"/>
</dbReference>
<dbReference type="Pfam" id="PF12796">
    <property type="entry name" value="Ank_2"/>
    <property type="match status" value="1"/>
</dbReference>
<dbReference type="AlphaFoldDB" id="A0AAJ7XF21"/>
<dbReference type="InterPro" id="IPR002110">
    <property type="entry name" value="Ankyrin_rpt"/>
</dbReference>
<sequence length="443" mass="45481">MSVNAGTQALVAAFADVISAAAAPITTTVPSANAGDAMRACGSGDPERTDLWGNSALHLAAGAGHLECVSFLADMDAGLWALDNNFHSALELAALRANSDCVALLDAAIADRGRKDPRGVTRAKEKARREAEKRVGETTKLQEKHQKRMERTAAASGTQGRAAAPAVGSRRGFGTFGTFARIQAKLKIGTVSRAGGQKEAGGAGGAGETGGETGDDAEPGKRGDGWEKAAGGSMLEEQHSEEDASQESVFNRPGLGNMVFRRNFLSGGAYNVDSESVRGQRNAAPASSSSSADATGAASSERPGALLAHREDGGSSALALQAMWDMLDEEGEPASGDGVEMPWEDAELDLDDNGGGGDGDGGGDGGDDDCGPLDAFLASAGAEEFAPACRRERLDLEAMLLCSEGDLATLGLPLGPRKRVMAAVDKRRRALATPAGVARDTKL</sequence>
<gene>
    <name evidence="4" type="primary">LOC116955100</name>
</gene>
<feature type="region of interest" description="Disordered" evidence="2">
    <location>
        <begin position="330"/>
        <end position="374"/>
    </location>
</feature>
<feature type="repeat" description="ANK" evidence="1">
    <location>
        <begin position="52"/>
        <end position="84"/>
    </location>
</feature>
<proteinExistence type="predicted"/>
<protein>
    <submittedName>
        <fullName evidence="4">Ankyrin repeat and SAM domain-containing protein 4B-like</fullName>
    </submittedName>
</protein>
<feature type="region of interest" description="Disordered" evidence="2">
    <location>
        <begin position="193"/>
        <end position="251"/>
    </location>
</feature>
<dbReference type="Proteomes" id="UP001318040">
    <property type="component" value="Chromosome 58"/>
</dbReference>
<feature type="compositionally biased region" description="Basic and acidic residues" evidence="2">
    <location>
        <begin position="114"/>
        <end position="144"/>
    </location>
</feature>
<dbReference type="Gene3D" id="1.10.150.50">
    <property type="entry name" value="Transcription Factor, Ets-1"/>
    <property type="match status" value="1"/>
</dbReference>
<feature type="compositionally biased region" description="Low complexity" evidence="2">
    <location>
        <begin position="152"/>
        <end position="167"/>
    </location>
</feature>
<evidence type="ECO:0000256" key="1">
    <source>
        <dbReference type="PROSITE-ProRule" id="PRU00023"/>
    </source>
</evidence>
<dbReference type="SUPFAM" id="SSF48403">
    <property type="entry name" value="Ankyrin repeat"/>
    <property type="match status" value="1"/>
</dbReference>
<reference evidence="4" key="1">
    <citation type="submission" date="2025-08" db="UniProtKB">
        <authorList>
            <consortium name="RefSeq"/>
        </authorList>
    </citation>
    <scope>IDENTIFICATION</scope>
    <source>
        <tissue evidence="4">Sperm</tissue>
    </source>
</reference>
<dbReference type="InterPro" id="IPR036770">
    <property type="entry name" value="Ankyrin_rpt-contain_sf"/>
</dbReference>
<name>A0AAJ7XF21_PETMA</name>
<dbReference type="RefSeq" id="XP_032831965.1">
    <property type="nucleotide sequence ID" value="XM_032976074.1"/>
</dbReference>
<evidence type="ECO:0000313" key="4">
    <source>
        <dbReference type="RefSeq" id="XP_032831965.1"/>
    </source>
</evidence>
<feature type="compositionally biased region" description="Gly residues" evidence="2">
    <location>
        <begin position="198"/>
        <end position="212"/>
    </location>
</feature>
<evidence type="ECO:0000256" key="2">
    <source>
        <dbReference type="SAM" id="MobiDB-lite"/>
    </source>
</evidence>
<dbReference type="Gene3D" id="1.25.40.20">
    <property type="entry name" value="Ankyrin repeat-containing domain"/>
    <property type="match status" value="1"/>
</dbReference>
<feature type="compositionally biased region" description="Basic and acidic residues" evidence="2">
    <location>
        <begin position="218"/>
        <end position="227"/>
    </location>
</feature>
<feature type="region of interest" description="Disordered" evidence="2">
    <location>
        <begin position="114"/>
        <end position="167"/>
    </location>
</feature>
<feature type="compositionally biased region" description="Acidic residues" evidence="2">
    <location>
        <begin position="342"/>
        <end position="352"/>
    </location>
</feature>
<keyword evidence="3" id="KW-1185">Reference proteome</keyword>
<dbReference type="KEGG" id="pmrn:116955100"/>
<feature type="compositionally biased region" description="Low complexity" evidence="2">
    <location>
        <begin position="283"/>
        <end position="300"/>
    </location>
</feature>
<evidence type="ECO:0000313" key="3">
    <source>
        <dbReference type="Proteomes" id="UP001318040"/>
    </source>
</evidence>
<dbReference type="InterPro" id="IPR013761">
    <property type="entry name" value="SAM/pointed_sf"/>
</dbReference>
<feature type="compositionally biased region" description="Gly residues" evidence="2">
    <location>
        <begin position="353"/>
        <end position="364"/>
    </location>
</feature>
<keyword evidence="1" id="KW-0040">ANK repeat</keyword>
<accession>A0AAJ7XF21</accession>